<evidence type="ECO:0000256" key="1">
    <source>
        <dbReference type="SAM" id="Phobius"/>
    </source>
</evidence>
<feature type="transmembrane region" description="Helical" evidence="1">
    <location>
        <begin position="6"/>
        <end position="23"/>
    </location>
</feature>
<dbReference type="Proteomes" id="UP001500021">
    <property type="component" value="Unassembled WGS sequence"/>
</dbReference>
<dbReference type="RefSeq" id="WP_215980819.1">
    <property type="nucleotide sequence ID" value="NZ_BAAAFA010000003.1"/>
</dbReference>
<name>A0ABN1L4U9_9GAMM</name>
<comment type="caution">
    <text evidence="2">The sequence shown here is derived from an EMBL/GenBank/DDBJ whole genome shotgun (WGS) entry which is preliminary data.</text>
</comment>
<keyword evidence="1" id="KW-0812">Transmembrane</keyword>
<gene>
    <name evidence="2" type="ORF">GCM10009111_10470</name>
</gene>
<sequence length="87" mass="9848">MNFEVLLLIIIAMAFAVVIKKLTEMNAKMNMLMSSNSIEWSQHFNEEINHLILTGDFTKASTALRKKTGLSLNFCLKVIQDHAHKVA</sequence>
<keyword evidence="1" id="KW-1133">Transmembrane helix</keyword>
<accession>A0ABN1L4U9</accession>
<protein>
    <submittedName>
        <fullName evidence="2">Uncharacterized protein</fullName>
    </submittedName>
</protein>
<evidence type="ECO:0000313" key="2">
    <source>
        <dbReference type="EMBL" id="GAA0814100.1"/>
    </source>
</evidence>
<organism evidence="2 3">
    <name type="scientific">Colwellia asteriadis</name>
    <dbReference type="NCBI Taxonomy" id="517723"/>
    <lineage>
        <taxon>Bacteria</taxon>
        <taxon>Pseudomonadati</taxon>
        <taxon>Pseudomonadota</taxon>
        <taxon>Gammaproteobacteria</taxon>
        <taxon>Alteromonadales</taxon>
        <taxon>Colwelliaceae</taxon>
        <taxon>Colwellia</taxon>
    </lineage>
</organism>
<keyword evidence="1" id="KW-0472">Membrane</keyword>
<reference evidence="2 3" key="1">
    <citation type="journal article" date="2019" name="Int. J. Syst. Evol. Microbiol.">
        <title>The Global Catalogue of Microorganisms (GCM) 10K type strain sequencing project: providing services to taxonomists for standard genome sequencing and annotation.</title>
        <authorList>
            <consortium name="The Broad Institute Genomics Platform"/>
            <consortium name="The Broad Institute Genome Sequencing Center for Infectious Disease"/>
            <person name="Wu L."/>
            <person name="Ma J."/>
        </authorList>
    </citation>
    <scope>NUCLEOTIDE SEQUENCE [LARGE SCALE GENOMIC DNA]</scope>
    <source>
        <strain evidence="2 3">JCM 15608</strain>
    </source>
</reference>
<dbReference type="EMBL" id="BAAAFA010000003">
    <property type="protein sequence ID" value="GAA0814100.1"/>
    <property type="molecule type" value="Genomic_DNA"/>
</dbReference>
<keyword evidence="3" id="KW-1185">Reference proteome</keyword>
<proteinExistence type="predicted"/>
<evidence type="ECO:0000313" key="3">
    <source>
        <dbReference type="Proteomes" id="UP001500021"/>
    </source>
</evidence>